<reference evidence="2" key="1">
    <citation type="submission" date="2016-12" db="EMBL/GenBank/DDBJ databases">
        <authorList>
            <person name="Brunel B."/>
        </authorList>
    </citation>
    <scope>NUCLEOTIDE SEQUENCE [LARGE SCALE GENOMIC DNA]</scope>
</reference>
<evidence type="ECO:0000313" key="2">
    <source>
        <dbReference type="Proteomes" id="UP000245698"/>
    </source>
</evidence>
<name>A0A2P9ADY0_9HYPH</name>
<dbReference type="EMBL" id="FUIG01000013">
    <property type="protein sequence ID" value="SJM29315.1"/>
    <property type="molecule type" value="Genomic_DNA"/>
</dbReference>
<evidence type="ECO:0000313" key="1">
    <source>
        <dbReference type="EMBL" id="SJM29315.1"/>
    </source>
</evidence>
<gene>
    <name evidence="1" type="ORF">BQ8482_111245</name>
</gene>
<dbReference type="AlphaFoldDB" id="A0A2P9ADY0"/>
<keyword evidence="2" id="KW-1185">Reference proteome</keyword>
<protein>
    <submittedName>
        <fullName evidence="1">Uncharacterized protein</fullName>
    </submittedName>
</protein>
<accession>A0A2P9ADY0</accession>
<proteinExistence type="predicted"/>
<organism evidence="1 2">
    <name type="scientific">Mesorhizobium delmotii</name>
    <dbReference type="NCBI Taxonomy" id="1631247"/>
    <lineage>
        <taxon>Bacteria</taxon>
        <taxon>Pseudomonadati</taxon>
        <taxon>Pseudomonadota</taxon>
        <taxon>Alphaproteobacteria</taxon>
        <taxon>Hyphomicrobiales</taxon>
        <taxon>Phyllobacteriaceae</taxon>
        <taxon>Mesorhizobium</taxon>
    </lineage>
</organism>
<sequence>MTWPKWMLWPFPGASSEAAATLVVASKTVANAVEYLIIAILSDWRAHGLLRSLFQTHKRNLCAGAFAHIGTVT</sequence>
<dbReference type="Proteomes" id="UP000245698">
    <property type="component" value="Unassembled WGS sequence"/>
</dbReference>